<protein>
    <submittedName>
        <fullName evidence="2">Conjugal transfer mating pair stabilization protein TraN</fullName>
    </submittedName>
</protein>
<dbReference type="InterPro" id="IPR014121">
    <property type="entry name" value="TraN_Ftype"/>
</dbReference>
<evidence type="ECO:0000313" key="2">
    <source>
        <dbReference type="EMBL" id="ALG88591.1"/>
    </source>
</evidence>
<dbReference type="EMBL" id="KT351734">
    <property type="protein sequence ID" value="ALG88591.1"/>
    <property type="molecule type" value="Genomic_DNA"/>
</dbReference>
<dbReference type="Pfam" id="PF06986">
    <property type="entry name" value="F_T4SS_TraN"/>
    <property type="match status" value="1"/>
</dbReference>
<dbReference type="AlphaFoldDB" id="A0A0N7FW02"/>
<feature type="chain" id="PRO_5006012072" evidence="1">
    <location>
        <begin position="21"/>
        <end position="607"/>
    </location>
</feature>
<reference evidence="2" key="2">
    <citation type="submission" date="2015-07" db="EMBL/GenBank/DDBJ databases">
        <authorList>
            <person name="Welte C."/>
            <person name="de Graaf R."/>
            <person name="van den Bosch T.J.M."/>
            <person name="Op den Camp H."/>
            <person name="van Dam N."/>
            <person name="Jetten M."/>
        </authorList>
    </citation>
    <scope>NUCLEOTIDE SEQUENCE</scope>
    <source>
        <plasmid evidence="2">Drgb3</plasmid>
    </source>
</reference>
<evidence type="ECO:0000256" key="1">
    <source>
        <dbReference type="SAM" id="SignalP"/>
    </source>
</evidence>
<dbReference type="NCBIfam" id="TIGR02750">
    <property type="entry name" value="TraN_Ftype"/>
    <property type="match status" value="1"/>
</dbReference>
<proteinExistence type="predicted"/>
<keyword evidence="2" id="KW-0614">Plasmid</keyword>
<feature type="signal peptide" evidence="1">
    <location>
        <begin position="1"/>
        <end position="20"/>
    </location>
</feature>
<name>A0A0N7FW02_PECCA</name>
<reference evidence="2" key="1">
    <citation type="journal article" date="2015" name="Environ. Microbiol.">
        <title>Plasmids from the gut microbiome of cabbage root fly larvae encode SaxA that catalyses the conversion of the plant toxin 2-phenylethyl isothiocyanate.</title>
        <authorList>
            <person name="Welte C.U."/>
            <person name="de Graaf R.M."/>
            <person name="van den Bosch T.J."/>
            <person name="Op den Camp H.J."/>
            <person name="van Dam N.M."/>
            <person name="Jetten M.S."/>
        </authorList>
    </citation>
    <scope>NUCLEOTIDE SEQUENCE</scope>
    <source>
        <plasmid evidence="2">Drgb3</plasmid>
    </source>
</reference>
<dbReference type="RefSeq" id="WP_181375108.1">
    <property type="nucleotide sequence ID" value="NZ_KT351734.1"/>
</dbReference>
<keyword evidence="1" id="KW-0732">Signal</keyword>
<sequence>MKRSTQAVMLVALVTAVTWANTDYKAGANWATQNQGQGTGAINGFDPGAAIPGYTTNPAEKGYYGGVTSPGVDLSAPGMSALNNSEAGKAITGSILNTPADNKPSMDAPFIAAGTDMQARADAVTNASFDGCQAQNATFSEFTTHTCNRDVKVDQYCTRTATITGDWSEAWEIRYVTVSPDSFSFQSEGKNARFSFIAPATGSVMQATLQVWVASNRYLWNMPASFMNTQFNLQGTTSISLSASGMTLSEGQIVSGVAQGTLVNAGNLFNTQFVQEKSSTFTLVMVMNVKVRVFNPRVVWSESCPFSKAEGALSGSQCIEPGSTKTVYVEGKPYSLTEACWQWKDTYLTQSDSEGNCGEYIHNAACTVSRSQCADTVDGLCINQQITYSCENKITGSGMLCGGQFFCTDGSCAQAATGTNNMFGQAVSSLAAVAAAGKDVAELNNLDVRAFTGESQSCKKFAAGFSNCCKDSGWGLDVGLSSCSSDEKALGKAKEKKITVYVGEYCSKKVLGVCLEKKRGYCVFGSKLARIVQEQGRRDQLGIGFGSGDSPDCRGITVNELQRVNFGVMDFSDFYHDLEENAALPEDNALLEKARQILAGKTTGGSR</sequence>
<organism evidence="2">
    <name type="scientific">Pectobacterium carotovorum</name>
    <name type="common">Erwinia carotovora</name>
    <dbReference type="NCBI Taxonomy" id="554"/>
    <lineage>
        <taxon>Bacteria</taxon>
        <taxon>Pseudomonadati</taxon>
        <taxon>Pseudomonadota</taxon>
        <taxon>Gammaproteobacteria</taxon>
        <taxon>Enterobacterales</taxon>
        <taxon>Pectobacteriaceae</taxon>
        <taxon>Pectobacterium</taxon>
    </lineage>
</organism>
<accession>A0A0N7FW02</accession>
<geneLocation type="plasmid" evidence="2">
    <name>Drgb3</name>
</geneLocation>